<dbReference type="RefSeq" id="WP_143018137.1">
    <property type="nucleotide sequence ID" value="NZ_FMZX01000007.1"/>
</dbReference>
<name>A0A1G6UEL8_9PROT</name>
<organism evidence="3 4">
    <name type="scientific">Belnapia rosea</name>
    <dbReference type="NCBI Taxonomy" id="938405"/>
    <lineage>
        <taxon>Bacteria</taxon>
        <taxon>Pseudomonadati</taxon>
        <taxon>Pseudomonadota</taxon>
        <taxon>Alphaproteobacteria</taxon>
        <taxon>Acetobacterales</taxon>
        <taxon>Roseomonadaceae</taxon>
        <taxon>Belnapia</taxon>
    </lineage>
</organism>
<feature type="transmembrane region" description="Helical" evidence="2">
    <location>
        <begin position="129"/>
        <end position="147"/>
    </location>
</feature>
<evidence type="ECO:0000313" key="4">
    <source>
        <dbReference type="Proteomes" id="UP000198925"/>
    </source>
</evidence>
<dbReference type="EMBL" id="FMZX01000007">
    <property type="protein sequence ID" value="SDD39709.1"/>
    <property type="molecule type" value="Genomic_DNA"/>
</dbReference>
<feature type="region of interest" description="Disordered" evidence="1">
    <location>
        <begin position="1"/>
        <end position="82"/>
    </location>
</feature>
<keyword evidence="2" id="KW-1133">Transmembrane helix</keyword>
<evidence type="ECO:0000256" key="2">
    <source>
        <dbReference type="SAM" id="Phobius"/>
    </source>
</evidence>
<sequence length="149" mass="15379">MSEKRMEGSGAAAVGAHSKDAMQSGSMPGGRPQGIDPSAVGQHPPGQSDDTMEKAREMAGQAKGFADDTASRASGLADEARERVGEYGAQAGQMARQAGETLSQAGSQAYRQGQQATDYIGERVREEPMLALLGAGALGFALGLLIARR</sequence>
<keyword evidence="4" id="KW-1185">Reference proteome</keyword>
<dbReference type="STRING" id="938405.SAMN02927895_00052"/>
<gene>
    <name evidence="3" type="ORF">SAMN04487779_1007141</name>
</gene>
<proteinExistence type="predicted"/>
<reference evidence="3 4" key="1">
    <citation type="submission" date="2016-10" db="EMBL/GenBank/DDBJ databases">
        <authorList>
            <person name="de Groot N.N."/>
        </authorList>
    </citation>
    <scope>NUCLEOTIDE SEQUENCE [LARGE SCALE GENOMIC DNA]</scope>
    <source>
        <strain evidence="3 4">CPCC 100156</strain>
    </source>
</reference>
<evidence type="ECO:0000313" key="3">
    <source>
        <dbReference type="EMBL" id="SDD39709.1"/>
    </source>
</evidence>
<keyword evidence="2" id="KW-0812">Transmembrane</keyword>
<evidence type="ECO:0000256" key="1">
    <source>
        <dbReference type="SAM" id="MobiDB-lite"/>
    </source>
</evidence>
<accession>A0A1G6UEL8</accession>
<keyword evidence="2" id="KW-0472">Membrane</keyword>
<protein>
    <submittedName>
        <fullName evidence="3">Membrane-anchored ribosome-binding protein, inhibits growth in stationary phase, ElaB/YqjD/DUF883 family</fullName>
    </submittedName>
</protein>
<dbReference type="AlphaFoldDB" id="A0A1G6UEL8"/>
<dbReference type="Proteomes" id="UP000198925">
    <property type="component" value="Unassembled WGS sequence"/>
</dbReference>